<keyword evidence="5" id="KW-0663">Pyridoxal phosphate</keyword>
<dbReference type="GO" id="GO:0006633">
    <property type="term" value="P:fatty acid biosynthetic process"/>
    <property type="evidence" value="ECO:0007669"/>
    <property type="project" value="InterPro"/>
</dbReference>
<proteinExistence type="inferred from homology"/>
<dbReference type="PROSITE" id="PS50075">
    <property type="entry name" value="CARRIER"/>
    <property type="match status" value="2"/>
</dbReference>
<dbReference type="Pfam" id="PF00109">
    <property type="entry name" value="ketoacyl-synt"/>
    <property type="match status" value="1"/>
</dbReference>
<dbReference type="Pfam" id="PF00202">
    <property type="entry name" value="Aminotran_3"/>
    <property type="match status" value="1"/>
</dbReference>
<dbReference type="GO" id="GO:0031177">
    <property type="term" value="F:phosphopantetheine binding"/>
    <property type="evidence" value="ECO:0007669"/>
    <property type="project" value="InterPro"/>
</dbReference>
<comment type="similarity">
    <text evidence="6">In the C-terminal section; belongs to the NRP synthetase family.</text>
</comment>
<dbReference type="FunFam" id="3.40.50.12780:FF:000012">
    <property type="entry name" value="Non-ribosomal peptide synthetase"/>
    <property type="match status" value="1"/>
</dbReference>
<dbReference type="InterPro" id="IPR016039">
    <property type="entry name" value="Thiolase-like"/>
</dbReference>
<dbReference type="CDD" id="cd19531">
    <property type="entry name" value="LCL_NRPS-like"/>
    <property type="match status" value="1"/>
</dbReference>
<dbReference type="InterPro" id="IPR014030">
    <property type="entry name" value="Ketoacyl_synth_N"/>
</dbReference>
<dbReference type="InterPro" id="IPR050091">
    <property type="entry name" value="PKS_NRPS_Biosynth_Enz"/>
</dbReference>
<dbReference type="SUPFAM" id="SSF52777">
    <property type="entry name" value="CoA-dependent acyltransferases"/>
    <property type="match status" value="2"/>
</dbReference>
<dbReference type="PROSITE" id="PS52004">
    <property type="entry name" value="KS3_2"/>
    <property type="match status" value="1"/>
</dbReference>
<dbReference type="Gene3D" id="3.40.366.10">
    <property type="entry name" value="Malonyl-Coenzyme A Acyl Carrier Protein, domain 2"/>
    <property type="match status" value="1"/>
</dbReference>
<dbReference type="InterPro" id="IPR000873">
    <property type="entry name" value="AMP-dep_synth/lig_dom"/>
</dbReference>
<dbReference type="InterPro" id="IPR020806">
    <property type="entry name" value="PKS_PP-bd"/>
</dbReference>
<evidence type="ECO:0000256" key="3">
    <source>
        <dbReference type="ARBA" id="ARBA00022553"/>
    </source>
</evidence>
<feature type="domain" description="Ketosynthase family 3 (KS3)" evidence="8">
    <location>
        <begin position="22"/>
        <end position="453"/>
    </location>
</feature>
<dbReference type="InterPro" id="IPR020841">
    <property type="entry name" value="PKS_Beta-ketoAc_synthase_dom"/>
</dbReference>
<dbReference type="InterPro" id="IPR023213">
    <property type="entry name" value="CAT-like_dom_sf"/>
</dbReference>
<dbReference type="InterPro" id="IPR014031">
    <property type="entry name" value="Ketoacyl_synth_C"/>
</dbReference>
<dbReference type="InterPro" id="IPR036736">
    <property type="entry name" value="ACP-like_sf"/>
</dbReference>
<dbReference type="EMBL" id="CP132932">
    <property type="protein sequence ID" value="XCB26629.1"/>
    <property type="molecule type" value="Genomic_DNA"/>
</dbReference>
<dbReference type="CDD" id="cd00833">
    <property type="entry name" value="PKS"/>
    <property type="match status" value="1"/>
</dbReference>
<dbReference type="InterPro" id="IPR014043">
    <property type="entry name" value="Acyl_transferase_dom"/>
</dbReference>
<dbReference type="Pfam" id="PF13193">
    <property type="entry name" value="AMP-binding_C"/>
    <property type="match status" value="1"/>
</dbReference>
<dbReference type="InterPro" id="IPR016036">
    <property type="entry name" value="Malonyl_transacylase_ACP-bd"/>
</dbReference>
<dbReference type="Pfam" id="PF00550">
    <property type="entry name" value="PP-binding"/>
    <property type="match status" value="2"/>
</dbReference>
<dbReference type="InterPro" id="IPR015421">
    <property type="entry name" value="PyrdxlP-dep_Trfase_major"/>
</dbReference>
<keyword evidence="4" id="KW-0808">Transferase</keyword>
<dbReference type="CDD" id="cd00610">
    <property type="entry name" value="OAT_like"/>
    <property type="match status" value="1"/>
</dbReference>
<dbReference type="GO" id="GO:0004315">
    <property type="term" value="F:3-oxoacyl-[acyl-carrier-protein] synthase activity"/>
    <property type="evidence" value="ECO:0007669"/>
    <property type="project" value="InterPro"/>
</dbReference>
<dbReference type="FunFam" id="3.40.50.980:FF:000001">
    <property type="entry name" value="Non-ribosomal peptide synthetase"/>
    <property type="match status" value="1"/>
</dbReference>
<dbReference type="Gene3D" id="3.30.559.10">
    <property type="entry name" value="Chloramphenicol acetyltransferase-like domain"/>
    <property type="match status" value="1"/>
</dbReference>
<dbReference type="SUPFAM" id="SSF55048">
    <property type="entry name" value="Probable ACP-binding domain of malonyl-CoA ACP transacylase"/>
    <property type="match status" value="1"/>
</dbReference>
<dbReference type="InterPro" id="IPR001242">
    <property type="entry name" value="Condensation_dom"/>
</dbReference>
<reference evidence="9" key="2">
    <citation type="journal article" date="2024" name="Environ. Microbiol.">
        <title>Genome analysis and description of Tunturibacter gen. nov. expands the diversity of Terriglobia in tundra soils.</title>
        <authorList>
            <person name="Messyasz A."/>
            <person name="Mannisto M.K."/>
            <person name="Kerkhof L.J."/>
            <person name="Haggblom M.M."/>
        </authorList>
    </citation>
    <scope>NUCLEOTIDE SEQUENCE</scope>
    <source>
        <strain evidence="9">M8UP23</strain>
    </source>
</reference>
<protein>
    <submittedName>
        <fullName evidence="9">Amino acid adenylation domain-containing protein</fullName>
    </submittedName>
</protein>
<dbReference type="SMART" id="SM00825">
    <property type="entry name" value="PKS_KS"/>
    <property type="match status" value="1"/>
</dbReference>
<dbReference type="Pfam" id="PF00501">
    <property type="entry name" value="AMP-binding"/>
    <property type="match status" value="1"/>
</dbReference>
<dbReference type="RefSeq" id="WP_353069085.1">
    <property type="nucleotide sequence ID" value="NZ_CP132932.1"/>
</dbReference>
<dbReference type="Gene3D" id="2.30.38.10">
    <property type="entry name" value="Luciferase, Domain 3"/>
    <property type="match status" value="1"/>
</dbReference>
<dbReference type="InterPro" id="IPR010071">
    <property type="entry name" value="AA_adenyl_dom"/>
</dbReference>
<dbReference type="KEGG" id="temp:RBB75_19755"/>
<evidence type="ECO:0000256" key="4">
    <source>
        <dbReference type="ARBA" id="ARBA00022679"/>
    </source>
</evidence>
<evidence type="ECO:0000259" key="8">
    <source>
        <dbReference type="PROSITE" id="PS52004"/>
    </source>
</evidence>
<dbReference type="PANTHER" id="PTHR43775">
    <property type="entry name" value="FATTY ACID SYNTHASE"/>
    <property type="match status" value="1"/>
</dbReference>
<dbReference type="InterPro" id="IPR009081">
    <property type="entry name" value="PP-bd_ACP"/>
</dbReference>
<dbReference type="PANTHER" id="PTHR43775:SF51">
    <property type="entry name" value="INACTIVE PHENOLPHTHIOCEROL SYNTHESIS POLYKETIDE SYNTHASE TYPE I PKS1-RELATED"/>
    <property type="match status" value="1"/>
</dbReference>
<dbReference type="SMART" id="SM00823">
    <property type="entry name" value="PKS_PP"/>
    <property type="match status" value="2"/>
</dbReference>
<dbReference type="SMART" id="SM00827">
    <property type="entry name" value="PKS_AT"/>
    <property type="match status" value="1"/>
</dbReference>
<dbReference type="InterPro" id="IPR001227">
    <property type="entry name" value="Ac_transferase_dom_sf"/>
</dbReference>
<keyword evidence="2" id="KW-0596">Phosphopantetheine</keyword>
<dbReference type="Gene3D" id="3.30.559.30">
    <property type="entry name" value="Nonribosomal peptide synthetase, condensation domain"/>
    <property type="match status" value="1"/>
</dbReference>
<dbReference type="InterPro" id="IPR045851">
    <property type="entry name" value="AMP-bd_C_sf"/>
</dbReference>
<dbReference type="Pfam" id="PF22621">
    <property type="entry name" value="CurL-like_PKS_C"/>
    <property type="match status" value="1"/>
</dbReference>
<evidence type="ECO:0000259" key="7">
    <source>
        <dbReference type="PROSITE" id="PS50075"/>
    </source>
</evidence>
<dbReference type="Gene3D" id="3.40.640.10">
    <property type="entry name" value="Type I PLP-dependent aspartate aminotransferase-like (Major domain)"/>
    <property type="match status" value="1"/>
</dbReference>
<dbReference type="Pfam" id="PF00698">
    <property type="entry name" value="Acyl_transf_1"/>
    <property type="match status" value="1"/>
</dbReference>
<organism evidence="9">
    <name type="scientific">Tunturiibacter empetritectus</name>
    <dbReference type="NCBI Taxonomy" id="3069691"/>
    <lineage>
        <taxon>Bacteria</taxon>
        <taxon>Pseudomonadati</taxon>
        <taxon>Acidobacteriota</taxon>
        <taxon>Terriglobia</taxon>
        <taxon>Terriglobales</taxon>
        <taxon>Acidobacteriaceae</taxon>
        <taxon>Tunturiibacter</taxon>
    </lineage>
</organism>
<evidence type="ECO:0000256" key="6">
    <source>
        <dbReference type="ARBA" id="ARBA00029443"/>
    </source>
</evidence>
<dbReference type="CDD" id="cd12116">
    <property type="entry name" value="A_NRPS_Ta1_like"/>
    <property type="match status" value="1"/>
</dbReference>
<dbReference type="Pfam" id="PF00668">
    <property type="entry name" value="Condensation"/>
    <property type="match status" value="1"/>
</dbReference>
<comment type="cofactor">
    <cofactor evidence="1">
        <name>pyridoxal 5'-phosphate</name>
        <dbReference type="ChEBI" id="CHEBI:597326"/>
    </cofactor>
</comment>
<dbReference type="InterPro" id="IPR015422">
    <property type="entry name" value="PyrdxlP-dep_Trfase_small"/>
</dbReference>
<dbReference type="InterPro" id="IPR016035">
    <property type="entry name" value="Acyl_Trfase/lysoPLipase"/>
</dbReference>
<dbReference type="GO" id="GO:0030170">
    <property type="term" value="F:pyridoxal phosphate binding"/>
    <property type="evidence" value="ECO:0007669"/>
    <property type="project" value="InterPro"/>
</dbReference>
<evidence type="ECO:0000256" key="5">
    <source>
        <dbReference type="ARBA" id="ARBA00022898"/>
    </source>
</evidence>
<dbReference type="Gene3D" id="3.40.50.980">
    <property type="match status" value="2"/>
</dbReference>
<dbReference type="Gene3D" id="1.10.1200.10">
    <property type="entry name" value="ACP-like"/>
    <property type="match status" value="2"/>
</dbReference>
<dbReference type="Gene3D" id="3.30.70.250">
    <property type="entry name" value="Malonyl-CoA ACP transacylase, ACP-binding"/>
    <property type="match status" value="1"/>
</dbReference>
<dbReference type="PROSITE" id="PS00606">
    <property type="entry name" value="KS3_1"/>
    <property type="match status" value="1"/>
</dbReference>
<dbReference type="InterPro" id="IPR049704">
    <property type="entry name" value="Aminotrans_3_PPA_site"/>
</dbReference>
<keyword evidence="3" id="KW-0597">Phosphoprotein</keyword>
<dbReference type="SUPFAM" id="SSF52151">
    <property type="entry name" value="FabD/lysophospholipase-like"/>
    <property type="match status" value="1"/>
</dbReference>
<dbReference type="GO" id="GO:0008483">
    <property type="term" value="F:transaminase activity"/>
    <property type="evidence" value="ECO:0007669"/>
    <property type="project" value="InterPro"/>
</dbReference>
<gene>
    <name evidence="9" type="ORF">RBB75_19755</name>
</gene>
<dbReference type="SUPFAM" id="SSF53901">
    <property type="entry name" value="Thiolase-like"/>
    <property type="match status" value="1"/>
</dbReference>
<name>A0AAU7ZCW3_9BACT</name>
<dbReference type="InterPro" id="IPR005814">
    <property type="entry name" value="Aminotrans_3"/>
</dbReference>
<dbReference type="Pfam" id="PF02801">
    <property type="entry name" value="Ketoacyl-synt_C"/>
    <property type="match status" value="1"/>
</dbReference>
<dbReference type="Gene3D" id="3.30.70.3290">
    <property type="match status" value="1"/>
</dbReference>
<dbReference type="NCBIfam" id="TIGR01733">
    <property type="entry name" value="AA-adenyl-dom"/>
    <property type="match status" value="1"/>
</dbReference>
<sequence>MSERLNQETHRTDANAGDEQMLDSVAIIGMSGRFPGAPDVEAFWENIAGGKVTISHFSSTELEARNSAGLERGSDYVAARGVLEDPGMFDAEFFGISPRDAESMDPQHRIFLETCWNALEDAGYDQSTYAGQIGLFGGCSLNTYLLANLCRDRAFIDEVTGNYQVGEFRSFMGNDKDFLTTRVAYKLNLRGPCISVASACATSLVAIAQASQSLLNYQCDMALAGGVSVTFPQRRGHLYSEGSIGSKDGFCRPFDAAATGTVFSHGAGAVLLKRLEDAVADRDHITAVIRGFGVNNDGSMKAGYMAPGVDGQSGVIAAAQAMAGVDARTITYIEAHGTATPLGDPIEVAALTKAFRLCTEATGFCAIGTAKANVGHLDAAAGVAGVIKTALSLNKATLPPLANFESANPNIDFENSPFYVNRELSPWKSDGPRRAGVSAFGVGGVNAHVVLEEAPALQPLTASLRSAQLLCVSARSQSALQVAIGNLARYLKEHPEVPLDDVGYTLAVGRKAFDHRAAFVCAGAEDAIAKLSSAKAEANRVVPAKRPEVVFLFPGQGAQFAGMGSSLYKSEPLYRREVDECCEILRPMLGLDLREILFPVDVTAPEATERIQQTQFAQTGIFVTEFAMAKLWQAWGIEPRACAGHSIGEYVAAVLAGVMSREDALRLVSIRGRMMQEMPRGAMVGVRLSESELQPYLADDISIAALNAPKLSVLAGPLEAVERLEKRLTANGALFRRLRTSHAFHSSMMDPMLAGFEAEVAKVTLHRPARPYVSSFTGTWIEPEQATSPRFWADQVRNPVRFADALKTLMATPQILLEVGPGNTLATLARQQPNSSAAVIVSSLAQRDEQSPVEAGSLQEALGQLWVAGAMPDWTKVYAQEMRRRVSLPTYPFERKLYWVEPPPFTGGLQLPEPPIISRVEIFDTESGGEVVPAATEPLKEAPMQERKLRLQPIVSEVFTQLSGIEVTPDQVDHQFLELGLDSLFLTQATQGIQKKFGVKLTFRQIMEQYSTIASLSGYLDSVLPPDAFPAEAQVQAAPVQTVAAHSSVAAPLASFSSSGSSTSAGSAVERLFSEQMAMMSKVFEQQMAALRATTGLPAAVATSAASTVVSAAMPVVASAASSSATPTSTGETAEVKHGSYRPLQPRVQQDLDGDQQQYLNTLLAKYQKKTPGSKRLTDKARVHLADPRAVAGFRPQWKEMVYPLVTERAKGSRIWDVDGNEYIDIVNGYGAIMFGHSPQFVLDAVHKQIEEGVAIGPQSPLAGEVAAQICELTGNDRVTFCNTGSEAVMAAIRVARTVTGRDRIIYFAGDYHGTFDEVLVRNTPRGTVPLAPGIPIANTGNVVVLEYGADASLEYIRKNASEIAAVLIEPVQTRNPGLQPIAFIKTVRQITEQAEIALIIDEVVTGFRLAPGGVQESFGVRADLATYGKVIGGGYPIGVLSGKAQFMDALDGGTWQYGDASIPEVGVTFFAGTFVRHPQALAAARAVLNHLKAAGPQLQLDLNRKTAEMAARLDNFFVERGVPSRIHHFASWFYFTFHGDARLGSLLYYAMREKGIHIQEGYPCFLTTAHTDADLQTVEEVFRETVEEMQASNALPSHGEHQSGPAVAPVSAMHPAALKDSPAKVPITEAQREIYFAAALGDEVNCAFNESVTLRLRGDVDERALKQALESVFARHDALRSTISEDGESILIAPAFQGTVEQVDLSSAADASREQTLHEAIEREGRIPFSLTQGPLARATIFKMSADETVLLFTGHHIVLDGWSVNQLFEEISKFYSAKGNASEKLLPLLPFSSYAVQEQTRQKSGEFADNEAYWVNKFSGLAPVLDLPTDRPRPVNKTYHGATLKGSLGSALYMDLKGASARLGCTLYVTLLSGFQLLLHRLTRQPEVVVGISTAGQALFQNASLVGHCVHFLPMLSQLTEAETAKSHLAATRNVLFDAFDHQEFTYGSLLHKLSIPRDAGRLPLIEVQFNLEKIGARIGFDGLSADIKANPKQFVNTDMFLNVIETEDDLKFDCDFNTDLFDEETIRRWMHQYANLLSSVVRDATLRVDELELLDEKDRLEIVESWNRTEVEFGNEFVPIHRVAELRAREQADQVVVECGSKRWTRRELDQYSNRIAHRLQREGLKLGDLVGLCVPRSVEMLGALLGVLKAGGAYVPLDPRHPKDRLEMVLEDSGAALLVVGDSFPTAQPGFRTAAKVVVLDTKIAEESDAPLEASAAADSLAYVIYTSGTTGRPKGVAVEHGALMNLLQSMEREPGLSRADVLVAVTTLAFDIAGLELLLPLLTGARLVIATEEEVADGYLLLQLLQRSKATVLQATPGTWRMLIDAGWSRELPLKVLCGGEALPRDLADQLMERSEQVWNVYGPTETTIWSSATRVTAGTGPLLIGPPIANTQFYVLDPRLHPTPAGVVGELYIGGAGLARGYWKRPDLTAERFLPNPFAKGRIYKTGDLGRWHVDAKGQGQVELLGRTDFQVKIRGYRIELGEIEVALNRHPAVREAVVVAHTSKSAGAVITRLVAYVDAGNSAEHATALTADLLTMLADTLPEYMIPAVILPLPQLPRSPNGKIDRKSLPDAESFLKAGLHSAQRPFTAPSTAEQKKLAEIWSAVLMLDRVSITDSIFELGADSLLIFRIAARSQKEGLNVTAAQIFKHRTILALSDGLGEHAETRSNTIKAAPRITVAPRKAYRGESGTRG</sequence>
<dbReference type="Gene3D" id="3.90.1150.10">
    <property type="entry name" value="Aspartate Aminotransferase, domain 1"/>
    <property type="match status" value="1"/>
</dbReference>
<dbReference type="GO" id="GO:0004312">
    <property type="term" value="F:fatty acid synthase activity"/>
    <property type="evidence" value="ECO:0007669"/>
    <property type="project" value="TreeGrafter"/>
</dbReference>
<evidence type="ECO:0000256" key="1">
    <source>
        <dbReference type="ARBA" id="ARBA00001933"/>
    </source>
</evidence>
<feature type="domain" description="Carrier" evidence="7">
    <location>
        <begin position="945"/>
        <end position="1024"/>
    </location>
</feature>
<accession>A0AAU7ZCW3</accession>
<dbReference type="SUPFAM" id="SSF47336">
    <property type="entry name" value="ACP-like"/>
    <property type="match status" value="2"/>
</dbReference>
<dbReference type="PROSITE" id="PS00600">
    <property type="entry name" value="AA_TRANSFER_CLASS_3"/>
    <property type="match status" value="1"/>
</dbReference>
<dbReference type="InterPro" id="IPR025110">
    <property type="entry name" value="AMP-bd_C"/>
</dbReference>
<dbReference type="SUPFAM" id="SSF56801">
    <property type="entry name" value="Acetyl-CoA synthetase-like"/>
    <property type="match status" value="1"/>
</dbReference>
<evidence type="ECO:0000313" key="9">
    <source>
        <dbReference type="EMBL" id="XCB26629.1"/>
    </source>
</evidence>
<dbReference type="Gene3D" id="3.40.47.10">
    <property type="match status" value="1"/>
</dbReference>
<dbReference type="InterPro" id="IPR020845">
    <property type="entry name" value="AMP-binding_CS"/>
</dbReference>
<feature type="domain" description="Carrier" evidence="7">
    <location>
        <begin position="2596"/>
        <end position="2670"/>
    </location>
</feature>
<dbReference type="InterPro" id="IPR018201">
    <property type="entry name" value="Ketoacyl_synth_AS"/>
</dbReference>
<evidence type="ECO:0000256" key="2">
    <source>
        <dbReference type="ARBA" id="ARBA00022450"/>
    </source>
</evidence>
<dbReference type="InterPro" id="IPR015424">
    <property type="entry name" value="PyrdxlP-dep_Trfase"/>
</dbReference>
<reference evidence="9" key="1">
    <citation type="submission" date="2023-08" db="EMBL/GenBank/DDBJ databases">
        <authorList>
            <person name="Messyasz A."/>
            <person name="Mannisto M.K."/>
            <person name="Kerkhof L.J."/>
            <person name="Haggblom M."/>
        </authorList>
    </citation>
    <scope>NUCLEOTIDE SEQUENCE</scope>
    <source>
        <strain evidence="9">M8UP23</strain>
    </source>
</reference>
<dbReference type="SUPFAM" id="SSF53383">
    <property type="entry name" value="PLP-dependent transferases"/>
    <property type="match status" value="1"/>
</dbReference>
<dbReference type="PROSITE" id="PS00455">
    <property type="entry name" value="AMP_BINDING"/>
    <property type="match status" value="1"/>
</dbReference>
<dbReference type="Gene3D" id="3.30.300.30">
    <property type="match status" value="1"/>
</dbReference>